<dbReference type="Proteomes" id="UP000268623">
    <property type="component" value="Unassembled WGS sequence"/>
</dbReference>
<gene>
    <name evidence="1" type="ORF">D1O30_15495</name>
</gene>
<organism evidence="1 2">
    <name type="scientific">Methylocystis hirsuta</name>
    <dbReference type="NCBI Taxonomy" id="369798"/>
    <lineage>
        <taxon>Bacteria</taxon>
        <taxon>Pseudomonadati</taxon>
        <taxon>Pseudomonadota</taxon>
        <taxon>Alphaproteobacteria</taxon>
        <taxon>Hyphomicrobiales</taxon>
        <taxon>Methylocystaceae</taxon>
        <taxon>Methylocystis</taxon>
    </lineage>
</organism>
<evidence type="ECO:0000313" key="1">
    <source>
        <dbReference type="EMBL" id="RNJ50782.1"/>
    </source>
</evidence>
<comment type="caution">
    <text evidence="1">The sequence shown here is derived from an EMBL/GenBank/DDBJ whole genome shotgun (WGS) entry which is preliminary data.</text>
</comment>
<keyword evidence="2" id="KW-1185">Reference proteome</keyword>
<dbReference type="EMBL" id="QWDD01000001">
    <property type="protein sequence ID" value="RNJ50782.1"/>
    <property type="molecule type" value="Genomic_DNA"/>
</dbReference>
<reference evidence="1 2" key="1">
    <citation type="submission" date="2018-08" db="EMBL/GenBank/DDBJ databases">
        <title>Genome sequence of Methylocystis hirsuta CSC1, a methanotroph able to accumulate PHAs.</title>
        <authorList>
            <person name="Bordel S."/>
            <person name="Rodriguez E."/>
            <person name="Gancedo J."/>
            <person name="Munoz R."/>
        </authorList>
    </citation>
    <scope>NUCLEOTIDE SEQUENCE [LARGE SCALE GENOMIC DNA]</scope>
    <source>
        <strain evidence="1 2">CSC1</strain>
    </source>
</reference>
<dbReference type="AlphaFoldDB" id="A0A3M9XSN3"/>
<proteinExistence type="predicted"/>
<accession>A0A3M9XSN3</accession>
<name>A0A3M9XSN3_9HYPH</name>
<evidence type="ECO:0000313" key="2">
    <source>
        <dbReference type="Proteomes" id="UP000268623"/>
    </source>
</evidence>
<sequence>MRLLTISLVIRKFPRGNCLRRKMPGFNNNTEAVAKKEILATIFDKGPGLVEGSKPHWRSGAK</sequence>
<protein>
    <submittedName>
        <fullName evidence="1">Uncharacterized protein</fullName>
    </submittedName>
</protein>